<evidence type="ECO:0000313" key="1">
    <source>
        <dbReference type="EMBL" id="TNN32198.1"/>
    </source>
</evidence>
<keyword evidence="2" id="KW-1185">Reference proteome</keyword>
<proteinExistence type="predicted"/>
<evidence type="ECO:0000313" key="2">
    <source>
        <dbReference type="Proteomes" id="UP000314294"/>
    </source>
</evidence>
<reference evidence="1 2" key="1">
    <citation type="submission" date="2019-03" db="EMBL/GenBank/DDBJ databases">
        <title>First draft genome of Liparis tanakae, snailfish: a comprehensive survey of snailfish specific genes.</title>
        <authorList>
            <person name="Kim W."/>
            <person name="Song I."/>
            <person name="Jeong J.-H."/>
            <person name="Kim D."/>
            <person name="Kim S."/>
            <person name="Ryu S."/>
            <person name="Song J.Y."/>
            <person name="Lee S.K."/>
        </authorList>
    </citation>
    <scope>NUCLEOTIDE SEQUENCE [LARGE SCALE GENOMIC DNA]</scope>
    <source>
        <tissue evidence="1">Muscle</tissue>
    </source>
</reference>
<dbReference type="AlphaFoldDB" id="A0A4Z2ETS2"/>
<accession>A0A4Z2ETS2</accession>
<gene>
    <name evidence="1" type="ORF">EYF80_057646</name>
</gene>
<sequence length="109" mass="12121">MPRLVQQAQLSTSVIINLSTLLSLVDLTYLLDPTQPLLVFLLDPTRLPCPSGPSWRSPPTPSGSFWFCPQQLLRYKRSAQLTLVGASLARCPSVHNTHIYLSHSAEDIH</sequence>
<dbReference type="EMBL" id="SRLO01002850">
    <property type="protein sequence ID" value="TNN32198.1"/>
    <property type="molecule type" value="Genomic_DNA"/>
</dbReference>
<dbReference type="Proteomes" id="UP000314294">
    <property type="component" value="Unassembled WGS sequence"/>
</dbReference>
<comment type="caution">
    <text evidence="1">The sequence shown here is derived from an EMBL/GenBank/DDBJ whole genome shotgun (WGS) entry which is preliminary data.</text>
</comment>
<organism evidence="1 2">
    <name type="scientific">Liparis tanakae</name>
    <name type="common">Tanaka's snailfish</name>
    <dbReference type="NCBI Taxonomy" id="230148"/>
    <lineage>
        <taxon>Eukaryota</taxon>
        <taxon>Metazoa</taxon>
        <taxon>Chordata</taxon>
        <taxon>Craniata</taxon>
        <taxon>Vertebrata</taxon>
        <taxon>Euteleostomi</taxon>
        <taxon>Actinopterygii</taxon>
        <taxon>Neopterygii</taxon>
        <taxon>Teleostei</taxon>
        <taxon>Neoteleostei</taxon>
        <taxon>Acanthomorphata</taxon>
        <taxon>Eupercaria</taxon>
        <taxon>Perciformes</taxon>
        <taxon>Cottioidei</taxon>
        <taxon>Cottales</taxon>
        <taxon>Liparidae</taxon>
        <taxon>Liparis</taxon>
    </lineage>
</organism>
<name>A0A4Z2ETS2_9TELE</name>
<protein>
    <submittedName>
        <fullName evidence="1">Uncharacterized protein</fullName>
    </submittedName>
</protein>